<dbReference type="EMBL" id="BAABDJ010000035">
    <property type="protein sequence ID" value="GAA4013962.1"/>
    <property type="molecule type" value="Genomic_DNA"/>
</dbReference>
<dbReference type="RefSeq" id="WP_345073948.1">
    <property type="nucleotide sequence ID" value="NZ_BAABDJ010000035.1"/>
</dbReference>
<protein>
    <recommendedName>
        <fullName evidence="4">Tetratricopeptide repeat protein</fullName>
    </recommendedName>
</protein>
<comment type="caution">
    <text evidence="2">The sequence shown here is derived from an EMBL/GenBank/DDBJ whole genome shotgun (WGS) entry which is preliminary data.</text>
</comment>
<accession>A0ABP7SN40</accession>
<keyword evidence="3" id="KW-1185">Reference proteome</keyword>
<dbReference type="Proteomes" id="UP001500567">
    <property type="component" value="Unassembled WGS sequence"/>
</dbReference>
<name>A0ABP7SN40_9BACT</name>
<gene>
    <name evidence="2" type="ORF">GCM10022408_28880</name>
</gene>
<evidence type="ECO:0000256" key="1">
    <source>
        <dbReference type="SAM" id="MobiDB-lite"/>
    </source>
</evidence>
<reference evidence="3" key="1">
    <citation type="journal article" date="2019" name="Int. J. Syst. Evol. Microbiol.">
        <title>The Global Catalogue of Microorganisms (GCM) 10K type strain sequencing project: providing services to taxonomists for standard genome sequencing and annotation.</title>
        <authorList>
            <consortium name="The Broad Institute Genomics Platform"/>
            <consortium name="The Broad Institute Genome Sequencing Center for Infectious Disease"/>
            <person name="Wu L."/>
            <person name="Ma J."/>
        </authorList>
    </citation>
    <scope>NUCLEOTIDE SEQUENCE [LARGE SCALE GENOMIC DNA]</scope>
    <source>
        <strain evidence="3">JCM 17224</strain>
    </source>
</reference>
<proteinExistence type="predicted"/>
<evidence type="ECO:0008006" key="4">
    <source>
        <dbReference type="Google" id="ProtNLM"/>
    </source>
</evidence>
<feature type="region of interest" description="Disordered" evidence="1">
    <location>
        <begin position="507"/>
        <end position="526"/>
    </location>
</feature>
<evidence type="ECO:0000313" key="3">
    <source>
        <dbReference type="Proteomes" id="UP001500567"/>
    </source>
</evidence>
<organism evidence="2 3">
    <name type="scientific">Hymenobacter fastidiosus</name>
    <dbReference type="NCBI Taxonomy" id="486264"/>
    <lineage>
        <taxon>Bacteria</taxon>
        <taxon>Pseudomonadati</taxon>
        <taxon>Bacteroidota</taxon>
        <taxon>Cytophagia</taxon>
        <taxon>Cytophagales</taxon>
        <taxon>Hymenobacteraceae</taxon>
        <taxon>Hymenobacter</taxon>
    </lineage>
</organism>
<evidence type="ECO:0000313" key="2">
    <source>
        <dbReference type="EMBL" id="GAA4013962.1"/>
    </source>
</evidence>
<sequence>MDDLRTTLLSFPAEDRKDLGRFIQRQGKAQKGRLDVRLFDLLLQQREYTTDELVLRLYPDEPNPVAYYALRKRLLSHITDFLLLRQRHQDPTAASSVRGQLTLAEYLFEAGVPRLAWGALRKSEKLALTHEQYELLNTVYNLQIAQADSEHAEDLTDIIRRRNLNKKAAEEEERAGIAHSLIRRRLREARLRGRAGEAFNTIIQEVLREYELQEAFARRPSLLYRLLAITRSAMLARGDFVSFTPFAIRCYRLMEQRHGFTPAHRYYQLGLLYMIAHGLYRSRHFDESIAYLERLKTVLYTEPRSYFADFYPKYTFLLAANYAFLRRNKDSIQLLEELLKGRETALSPRDELTARLGLGFHYFADGQYQKTNRVLINIGHTDRWCEQQMGLEWVFMKNMGEMLVQLEMGNPDLALNRARAIERSLKERFAEGATTYQHVLTYLRLVREIIENPDVVKAPEFVARVDQMPRALPEEREDLQVLSFFGWLRARIVGRPYYEVLITMTEPEGRNNGPEAKPQRPALPGA</sequence>